<dbReference type="Pfam" id="PF03796">
    <property type="entry name" value="DnaB_C"/>
    <property type="match status" value="1"/>
</dbReference>
<sequence>MNNIYTSKSIPQNYLAEEVLLGAIIIYPEIIINTANILKKEYFFLEFHELIYLNLLESKVKQFSIIHLLYKIEHSQILEEFSGCRKIIRMMRQSQIFINLSNIDNYIKELINSLNNTYIKRLIIQYGHNIIKLGYTSLIDNKYIYKKILLYIKFIEIEINNYKNLNKRITNIKELLSFKLLKIKYPNIDNSKNIITHSKLVKSGFQTLDLITNGLPNGNLIVIAGRPSVGKTSLAINIAYNTFFYQRISICFFSLEMSSKEVLNRIISVSCSLNINKNSKLSKDEWRNIVEICKRLLSHNIYINDKYNIDINYIEYLTKNLKKNSDISLIIIDYLQLIEFSLRSAKKLNRSQELGYITRRLKLLAQLLKLPIIILSQLNRNIEVRNDKEPLLSDLRESGCIHSKNNIHINHLLNNINISNCKYISKQLFTRLSTSKLNNIKNNNKTRIYKSIIYLSDKNLFNFSHSRFKLNITDNHQYLSKMFWIKLKQSTKSTKVNSILKNRLCGLILLYENYIKRITYAHKLETYDINLGHQFHFLSQNIVLHNSIEQDSDIIIILQNKKKNIENLKDKIIDVKIAKNRNGKIGSCEIKFIPETTTFNKIE</sequence>
<dbReference type="InterPro" id="IPR036185">
    <property type="entry name" value="DNA_heli_DnaB-like_N_sf"/>
</dbReference>
<reference evidence="12" key="1">
    <citation type="journal article" date="2017" name="J. Phycol.">
        <title>Analysis of chloroplast genomes and a supermatrix inform reclassification of the Rhodomelaceae (Rhodophyta).</title>
        <authorList>
            <person name="Diaz-Tapia P."/>
            <person name="Maggs C.A."/>
            <person name="West J.A."/>
            <person name="Verbruggen H."/>
        </authorList>
    </citation>
    <scope>NUCLEOTIDE SEQUENCE</scope>
    <source>
        <strain evidence="12">PD1582</strain>
    </source>
</reference>
<evidence type="ECO:0000256" key="9">
    <source>
        <dbReference type="ARBA" id="ARBA00044969"/>
    </source>
</evidence>
<proteinExistence type="inferred from homology"/>
<geneLocation type="chloroplast" evidence="12"/>
<evidence type="ECO:0000256" key="3">
    <source>
        <dbReference type="ARBA" id="ARBA00022741"/>
    </source>
</evidence>
<protein>
    <recommendedName>
        <fullName evidence="9">DNA 5'-3' helicase</fullName>
        <ecNumber evidence="9">5.6.2.3</ecNumber>
    </recommendedName>
</protein>
<dbReference type="PROSITE" id="PS51199">
    <property type="entry name" value="SF4_HELICASE"/>
    <property type="match status" value="2"/>
</dbReference>
<dbReference type="EMBL" id="MF101451">
    <property type="protein sequence ID" value="ARW68380.1"/>
    <property type="molecule type" value="Genomic_DNA"/>
</dbReference>
<keyword evidence="4" id="KW-0378">Hydrolase</keyword>
<name>A0A1Z1MQN2_9FLOR</name>
<evidence type="ECO:0000259" key="11">
    <source>
        <dbReference type="PROSITE" id="PS51199"/>
    </source>
</evidence>
<dbReference type="PANTHER" id="PTHR30153">
    <property type="entry name" value="REPLICATIVE DNA HELICASE DNAB"/>
    <property type="match status" value="1"/>
</dbReference>
<dbReference type="PANTHER" id="PTHR30153:SF2">
    <property type="entry name" value="REPLICATIVE DNA HELICASE"/>
    <property type="match status" value="1"/>
</dbReference>
<keyword evidence="3" id="KW-0547">Nucleotide-binding</keyword>
<evidence type="ECO:0000256" key="8">
    <source>
        <dbReference type="ARBA" id="ARBA00023235"/>
    </source>
</evidence>
<evidence type="ECO:0000313" key="12">
    <source>
        <dbReference type="EMBL" id="ARW68380.1"/>
    </source>
</evidence>
<keyword evidence="12" id="KW-0934">Plastid</keyword>
<dbReference type="SUPFAM" id="SSF52540">
    <property type="entry name" value="P-loop containing nucleoside triphosphate hydrolases"/>
    <property type="match status" value="1"/>
</dbReference>
<keyword evidence="6" id="KW-0067">ATP-binding</keyword>
<dbReference type="InterPro" id="IPR016136">
    <property type="entry name" value="DNA_helicase_N/primase_C"/>
</dbReference>
<dbReference type="InterPro" id="IPR007694">
    <property type="entry name" value="DNA_helicase_DnaB-like_C"/>
</dbReference>
<dbReference type="EC" id="5.6.2.3" evidence="9"/>
<dbReference type="Pfam" id="PF00772">
    <property type="entry name" value="DnaB"/>
    <property type="match status" value="1"/>
</dbReference>
<comment type="catalytic activity">
    <reaction evidence="10">
        <text>ATP + H2O = ADP + phosphate + H(+)</text>
        <dbReference type="Rhea" id="RHEA:13065"/>
        <dbReference type="ChEBI" id="CHEBI:15377"/>
        <dbReference type="ChEBI" id="CHEBI:15378"/>
        <dbReference type="ChEBI" id="CHEBI:30616"/>
        <dbReference type="ChEBI" id="CHEBI:43474"/>
        <dbReference type="ChEBI" id="CHEBI:456216"/>
        <dbReference type="EC" id="5.6.2.3"/>
    </reaction>
</comment>
<keyword evidence="12" id="KW-0150">Chloroplast</keyword>
<dbReference type="GO" id="GO:0003677">
    <property type="term" value="F:DNA binding"/>
    <property type="evidence" value="ECO:0007669"/>
    <property type="project" value="UniProtKB-KW"/>
</dbReference>
<dbReference type="GO" id="GO:0043139">
    <property type="term" value="F:5'-3' DNA helicase activity"/>
    <property type="evidence" value="ECO:0007669"/>
    <property type="project" value="UniProtKB-EC"/>
</dbReference>
<keyword evidence="2" id="KW-0235">DNA replication</keyword>
<feature type="domain" description="SF4 helicase" evidence="11">
    <location>
        <begin position="547"/>
        <end position="603"/>
    </location>
</feature>
<keyword evidence="7" id="KW-0238">DNA-binding</keyword>
<dbReference type="GO" id="GO:0016787">
    <property type="term" value="F:hydrolase activity"/>
    <property type="evidence" value="ECO:0007669"/>
    <property type="project" value="UniProtKB-KW"/>
</dbReference>
<evidence type="ECO:0000256" key="6">
    <source>
        <dbReference type="ARBA" id="ARBA00022840"/>
    </source>
</evidence>
<evidence type="ECO:0000256" key="2">
    <source>
        <dbReference type="ARBA" id="ARBA00022705"/>
    </source>
</evidence>
<dbReference type="GO" id="GO:0005829">
    <property type="term" value="C:cytosol"/>
    <property type="evidence" value="ECO:0007669"/>
    <property type="project" value="TreeGrafter"/>
</dbReference>
<dbReference type="Gene3D" id="1.10.860.10">
    <property type="entry name" value="DNAb Helicase, Chain A"/>
    <property type="match status" value="1"/>
</dbReference>
<dbReference type="Gene3D" id="3.40.50.300">
    <property type="entry name" value="P-loop containing nucleotide triphosphate hydrolases"/>
    <property type="match status" value="2"/>
</dbReference>
<accession>A0A1Z1MQN2</accession>
<feature type="domain" description="SF4 helicase" evidence="11">
    <location>
        <begin position="194"/>
        <end position="399"/>
    </location>
</feature>
<evidence type="ECO:0000256" key="7">
    <source>
        <dbReference type="ARBA" id="ARBA00023125"/>
    </source>
</evidence>
<organism evidence="12">
    <name type="scientific">Chondria sp.</name>
    <name type="common">in: red algae</name>
    <dbReference type="NCBI Taxonomy" id="1982705"/>
    <lineage>
        <taxon>Eukaryota</taxon>
        <taxon>Rhodophyta</taxon>
        <taxon>Florideophyceae</taxon>
        <taxon>Rhodymeniophycidae</taxon>
        <taxon>Ceramiales</taxon>
        <taxon>Rhodomelaceae</taxon>
        <taxon>Chondrieae</taxon>
        <taxon>Chondria</taxon>
    </lineage>
</organism>
<comment type="similarity">
    <text evidence="1">Belongs to the helicase family. DnaB subfamily.</text>
</comment>
<keyword evidence="8" id="KW-0413">Isomerase</keyword>
<evidence type="ECO:0000256" key="5">
    <source>
        <dbReference type="ARBA" id="ARBA00022806"/>
    </source>
</evidence>
<dbReference type="AlphaFoldDB" id="A0A1Z1MQN2"/>
<dbReference type="GO" id="GO:0006260">
    <property type="term" value="P:DNA replication"/>
    <property type="evidence" value="ECO:0007669"/>
    <property type="project" value="UniProtKB-KW"/>
</dbReference>
<dbReference type="SUPFAM" id="SSF48024">
    <property type="entry name" value="N-terminal domain of DnaB helicase"/>
    <property type="match status" value="1"/>
</dbReference>
<dbReference type="InterPro" id="IPR007693">
    <property type="entry name" value="DNA_helicase_DnaB-like_N"/>
</dbReference>
<evidence type="ECO:0000256" key="10">
    <source>
        <dbReference type="ARBA" id="ARBA00048954"/>
    </source>
</evidence>
<keyword evidence="5 12" id="KW-0347">Helicase</keyword>
<evidence type="ECO:0000256" key="4">
    <source>
        <dbReference type="ARBA" id="ARBA00022801"/>
    </source>
</evidence>
<dbReference type="InterPro" id="IPR027417">
    <property type="entry name" value="P-loop_NTPase"/>
</dbReference>
<gene>
    <name evidence="12" type="primary">dnaB</name>
</gene>
<dbReference type="GO" id="GO:0005524">
    <property type="term" value="F:ATP binding"/>
    <property type="evidence" value="ECO:0007669"/>
    <property type="project" value="UniProtKB-KW"/>
</dbReference>
<evidence type="ECO:0000256" key="1">
    <source>
        <dbReference type="ARBA" id="ARBA00008428"/>
    </source>
</evidence>